<proteinExistence type="predicted"/>
<keyword evidence="2" id="KW-1185">Reference proteome</keyword>
<accession>A0AA36FBB7</accession>
<protein>
    <submittedName>
        <fullName evidence="1">Uncharacterized protein</fullName>
    </submittedName>
</protein>
<sequence>MKKAAAQFCDSSQENHFAPKSLSLIRLWMKAVNLIRSRALNYRQFRNFLDATDAEFAGIPYFTEIRWPSRGRTLKRFYDIREHVAAFLEEKEIRA</sequence>
<dbReference type="Proteomes" id="UP001162480">
    <property type="component" value="Chromosome 13"/>
</dbReference>
<dbReference type="PANTHER" id="PTHR45913:SF5">
    <property type="entry name" value="GENERAL TRANSCRIPTION FACTOR II-I REPEAT DOMAIN-CONTAINING PROTEIN 2A-LIKE PROTEIN"/>
    <property type="match status" value="1"/>
</dbReference>
<dbReference type="EMBL" id="OX597826">
    <property type="protein sequence ID" value="CAI9731690.1"/>
    <property type="molecule type" value="Genomic_DNA"/>
</dbReference>
<dbReference type="AlphaFoldDB" id="A0AA36FBB7"/>
<dbReference type="PANTHER" id="PTHR45913">
    <property type="entry name" value="EPM2A-INTERACTING PROTEIN 1"/>
    <property type="match status" value="1"/>
</dbReference>
<organism evidence="1 2">
    <name type="scientific">Octopus vulgaris</name>
    <name type="common">Common octopus</name>
    <dbReference type="NCBI Taxonomy" id="6645"/>
    <lineage>
        <taxon>Eukaryota</taxon>
        <taxon>Metazoa</taxon>
        <taxon>Spiralia</taxon>
        <taxon>Lophotrochozoa</taxon>
        <taxon>Mollusca</taxon>
        <taxon>Cephalopoda</taxon>
        <taxon>Coleoidea</taxon>
        <taxon>Octopodiformes</taxon>
        <taxon>Octopoda</taxon>
        <taxon>Incirrata</taxon>
        <taxon>Octopodidae</taxon>
        <taxon>Octopus</taxon>
    </lineage>
</organism>
<name>A0AA36FBB7_OCTVU</name>
<evidence type="ECO:0000313" key="2">
    <source>
        <dbReference type="Proteomes" id="UP001162480"/>
    </source>
</evidence>
<evidence type="ECO:0000313" key="1">
    <source>
        <dbReference type="EMBL" id="CAI9731690.1"/>
    </source>
</evidence>
<gene>
    <name evidence="1" type="ORF">OCTVUL_1B012871</name>
</gene>
<reference evidence="1" key="1">
    <citation type="submission" date="2023-08" db="EMBL/GenBank/DDBJ databases">
        <authorList>
            <person name="Alioto T."/>
            <person name="Alioto T."/>
            <person name="Gomez Garrido J."/>
        </authorList>
    </citation>
    <scope>NUCLEOTIDE SEQUENCE</scope>
</reference>